<dbReference type="EMBL" id="JANJQO010001837">
    <property type="protein sequence ID" value="KAJ2969052.1"/>
    <property type="molecule type" value="Genomic_DNA"/>
</dbReference>
<evidence type="ECO:0000313" key="2">
    <source>
        <dbReference type="Proteomes" id="UP001143910"/>
    </source>
</evidence>
<organism evidence="1 2">
    <name type="scientific">Zarea fungicola</name>
    <dbReference type="NCBI Taxonomy" id="93591"/>
    <lineage>
        <taxon>Eukaryota</taxon>
        <taxon>Fungi</taxon>
        <taxon>Dikarya</taxon>
        <taxon>Ascomycota</taxon>
        <taxon>Pezizomycotina</taxon>
        <taxon>Sordariomycetes</taxon>
        <taxon>Hypocreomycetidae</taxon>
        <taxon>Hypocreales</taxon>
        <taxon>Cordycipitaceae</taxon>
        <taxon>Zarea</taxon>
    </lineage>
</organism>
<accession>A0ACC1MPW6</accession>
<reference evidence="1" key="1">
    <citation type="submission" date="2022-08" db="EMBL/GenBank/DDBJ databases">
        <title>Genome Sequence of Lecanicillium fungicola.</title>
        <authorList>
            <person name="Buettner E."/>
        </authorList>
    </citation>
    <scope>NUCLEOTIDE SEQUENCE</scope>
    <source>
        <strain evidence="1">Babe33</strain>
    </source>
</reference>
<name>A0ACC1MPW6_9HYPO</name>
<evidence type="ECO:0000313" key="1">
    <source>
        <dbReference type="EMBL" id="KAJ2969052.1"/>
    </source>
</evidence>
<keyword evidence="2" id="KW-1185">Reference proteome</keyword>
<dbReference type="Proteomes" id="UP001143910">
    <property type="component" value="Unassembled WGS sequence"/>
</dbReference>
<gene>
    <name evidence="1" type="ORF">NQ176_g8869</name>
</gene>
<comment type="caution">
    <text evidence="1">The sequence shown here is derived from an EMBL/GenBank/DDBJ whole genome shotgun (WGS) entry which is preliminary data.</text>
</comment>
<proteinExistence type="predicted"/>
<sequence length="305" mass="33036">MGKGKGNKLSVKEESTVAVDEIENAERHQMEAASATPLDAVFSTMTTLSCVVAIMSGVVGDMLVTASGTRTWPFMASMFCSVAAAGIIAVSWRENYGSSSLGEQSHAQASNTRRFDFLRDPKILALGLTTCVFEGTMYLFIFFWSAALKNARDIASGGLSSTDLPFGLIFSSFMCTMLAGSAIFSRLRRRNTSSSEILLGVIVVVSSCLGLVVNVQDERFLFIAFCIIEGCIGVYFPAMASLKSQLVNDDIRGRVYSVLRAPLNVFVVVAHCLDEEGSTHRNNVFLTCAGLLLVSFLVAQRHFPK</sequence>
<protein>
    <submittedName>
        <fullName evidence="1">Uncharacterized protein</fullName>
    </submittedName>
</protein>